<gene>
    <name evidence="1" type="ORF">TQ35_010365</name>
</gene>
<sequence length="163" mass="18102">MRQNLLVALLVVTLAANVALGIELYTALHPGTTAFPGPGTTETSYSSQPAHVNTTPVNTTPQYSFSYKFVYVFHIEREGEYVVGIKPNASLFQSLYVIIQFKNGKTVELTLYNTSVLVHLEKEDRVAIMFVTGVSYQNVSSQDIMNYVNLYYQQVSSKGDSSD</sequence>
<dbReference type="AlphaFoldDB" id="A0AAE3K3T0"/>
<evidence type="ECO:0000313" key="1">
    <source>
        <dbReference type="EMBL" id="MCL7344958.1"/>
    </source>
</evidence>
<organism evidence="1">
    <name type="scientific">Candidatus Aramenus sulfurataquae</name>
    <dbReference type="NCBI Taxonomy" id="1326980"/>
    <lineage>
        <taxon>Archaea</taxon>
        <taxon>Thermoproteota</taxon>
        <taxon>Thermoprotei</taxon>
        <taxon>Sulfolobales</taxon>
        <taxon>Sulfolobaceae</taxon>
        <taxon>Candidatus Aramenus</taxon>
    </lineage>
</organism>
<dbReference type="EMBL" id="JZWS02000089">
    <property type="protein sequence ID" value="MCL7344958.1"/>
    <property type="molecule type" value="Genomic_DNA"/>
</dbReference>
<comment type="caution">
    <text evidence="1">The sequence shown here is derived from an EMBL/GenBank/DDBJ whole genome shotgun (WGS) entry which is preliminary data.</text>
</comment>
<name>A0AAE3K3T0_9CREN</name>
<proteinExistence type="predicted"/>
<accession>A0AAE3K3T0</accession>
<protein>
    <submittedName>
        <fullName evidence="1">Uncharacterized protein</fullName>
    </submittedName>
</protein>
<reference evidence="1" key="1">
    <citation type="submission" date="2022-05" db="EMBL/GenBank/DDBJ databases">
        <title>Metagenome Sequencing of an Archaeal-Dominated Microbial Community from a Hot Spring at the Los Azufres Geothermal Field, Mexico.</title>
        <authorList>
            <person name="Marin-Paredes R."/>
            <person name="Martinez-Romero E."/>
            <person name="Servin-Garciduenas L.E."/>
        </authorList>
    </citation>
    <scope>NUCLEOTIDE SEQUENCE</scope>
    <source>
        <strain evidence="1">AZ1-454</strain>
    </source>
</reference>